<dbReference type="Proteomes" id="UP001175000">
    <property type="component" value="Unassembled WGS sequence"/>
</dbReference>
<name>A0AA39XI34_9PEZI</name>
<feature type="region of interest" description="Disordered" evidence="1">
    <location>
        <begin position="188"/>
        <end position="228"/>
    </location>
</feature>
<accession>A0AA39XI34</accession>
<dbReference type="EMBL" id="JAULSU010000001">
    <property type="protein sequence ID" value="KAK0633732.1"/>
    <property type="molecule type" value="Genomic_DNA"/>
</dbReference>
<comment type="caution">
    <text evidence="2">The sequence shown here is derived from an EMBL/GenBank/DDBJ whole genome shotgun (WGS) entry which is preliminary data.</text>
</comment>
<feature type="compositionally biased region" description="Basic and acidic residues" evidence="1">
    <location>
        <begin position="130"/>
        <end position="139"/>
    </location>
</feature>
<proteinExistence type="predicted"/>
<keyword evidence="3" id="KW-1185">Reference proteome</keyword>
<reference evidence="2" key="1">
    <citation type="submission" date="2023-06" db="EMBL/GenBank/DDBJ databases">
        <title>Genome-scale phylogeny and comparative genomics of the fungal order Sordariales.</title>
        <authorList>
            <consortium name="Lawrence Berkeley National Laboratory"/>
            <person name="Hensen N."/>
            <person name="Bonometti L."/>
            <person name="Westerberg I."/>
            <person name="Brannstrom I.O."/>
            <person name="Guillou S."/>
            <person name="Cros-Aarteil S."/>
            <person name="Calhoun S."/>
            <person name="Haridas S."/>
            <person name="Kuo A."/>
            <person name="Mondo S."/>
            <person name="Pangilinan J."/>
            <person name="Riley R."/>
            <person name="Labutti K."/>
            <person name="Andreopoulos B."/>
            <person name="Lipzen A."/>
            <person name="Chen C."/>
            <person name="Yanf M."/>
            <person name="Daum C."/>
            <person name="Ng V."/>
            <person name="Clum A."/>
            <person name="Steindorff A."/>
            <person name="Ohm R."/>
            <person name="Martin F."/>
            <person name="Silar P."/>
            <person name="Natvig D."/>
            <person name="Lalanne C."/>
            <person name="Gautier V."/>
            <person name="Ament-Velasquez S.L."/>
            <person name="Kruys A."/>
            <person name="Hutchinson M.I."/>
            <person name="Powell A.J."/>
            <person name="Barry K."/>
            <person name="Miller A.N."/>
            <person name="Grigoriev I.V."/>
            <person name="Debuchy R."/>
            <person name="Gladieux P."/>
            <person name="Thoren M.H."/>
            <person name="Johannesson H."/>
        </authorList>
    </citation>
    <scope>NUCLEOTIDE SEQUENCE</scope>
    <source>
        <strain evidence="2">CBS 606.72</strain>
    </source>
</reference>
<feature type="compositionally biased region" description="Polar residues" evidence="1">
    <location>
        <begin position="141"/>
        <end position="151"/>
    </location>
</feature>
<evidence type="ECO:0000313" key="3">
    <source>
        <dbReference type="Proteomes" id="UP001175000"/>
    </source>
</evidence>
<dbReference type="AlphaFoldDB" id="A0AA39XI34"/>
<organism evidence="2 3">
    <name type="scientific">Immersiella caudata</name>
    <dbReference type="NCBI Taxonomy" id="314043"/>
    <lineage>
        <taxon>Eukaryota</taxon>
        <taxon>Fungi</taxon>
        <taxon>Dikarya</taxon>
        <taxon>Ascomycota</taxon>
        <taxon>Pezizomycotina</taxon>
        <taxon>Sordariomycetes</taxon>
        <taxon>Sordariomycetidae</taxon>
        <taxon>Sordariales</taxon>
        <taxon>Lasiosphaeriaceae</taxon>
        <taxon>Immersiella</taxon>
    </lineage>
</organism>
<evidence type="ECO:0000256" key="1">
    <source>
        <dbReference type="SAM" id="MobiDB-lite"/>
    </source>
</evidence>
<protein>
    <submittedName>
        <fullName evidence="2">Uncharacterized protein</fullName>
    </submittedName>
</protein>
<feature type="region of interest" description="Disordered" evidence="1">
    <location>
        <begin position="128"/>
        <end position="172"/>
    </location>
</feature>
<feature type="compositionally biased region" description="Polar residues" evidence="1">
    <location>
        <begin position="161"/>
        <end position="172"/>
    </location>
</feature>
<sequence>MSLVTSYEPVASRGYSAPVPFSSSFNFPSSCISFSSRRLAAQVWNSPGSAERLHNLKPSVKAPRCPHPTPERVIDTCRGAKRRGPGSPSSTLCSTRLLDRPANGAPQWGFRYHFAAGLRPHRCWAQRPVDSQERARGERSGSVQVAGTNSDAPAHAPMSRRNPSLVSATGSIHPSAAGAMSLLNLGRQSCPPGFPSHSARHAGRGDGGTKSHSASLGLDPPTSVSLVA</sequence>
<gene>
    <name evidence="2" type="ORF">B0T14DRAFT_80092</name>
</gene>
<evidence type="ECO:0000313" key="2">
    <source>
        <dbReference type="EMBL" id="KAK0633732.1"/>
    </source>
</evidence>